<dbReference type="Pfam" id="PF07004">
    <property type="entry name" value="SHIPPO-rpt"/>
    <property type="match status" value="3"/>
</dbReference>
<keyword evidence="3" id="KW-0963">Cytoplasm</keyword>
<sequence>MFLDEASRMQNFRQVGTKATGQLKKGAGMSRQHADASRTTSSIPSKFETILNLGERETNAFGSRTNRFGEPENELPGPGAYYKPPSMVVTHAKSGSVSKKGMGTGFVSKVKRFNDSNHDPVPGPGQYTATMLEKSNFNRRIGLSSFARVERMANQSAGSAPGPGEYNQAVDGFDARVEKGSRSVFASRTNRGFVPRAEGPAPGQYENVLALEQEIRRGQSHAQSIFKSTVRRVETPKQSVPGPGAYRVEAAEHCLRHDTTAQAQASSMFKKGAADRFGRALERKTDVFEVPGPGAYASDRDEATTSSTVASSVFKSNVKRSQGERATKAPGPAFYKPSSPGKKSHLLNGTKKWL</sequence>
<dbReference type="GO" id="GO:0005737">
    <property type="term" value="C:cytoplasm"/>
    <property type="evidence" value="ECO:0007669"/>
    <property type="project" value="UniProtKB-SubCell"/>
</dbReference>
<reference evidence="6" key="1">
    <citation type="submission" date="2013-12" db="EMBL/GenBank/DDBJ databases">
        <title>The Genome Sequence of Aphanomyces invadans NJM9701.</title>
        <authorList>
            <consortium name="The Broad Institute Genomics Platform"/>
            <person name="Russ C."/>
            <person name="Tyler B."/>
            <person name="van West P."/>
            <person name="Dieguez-Uribeondo J."/>
            <person name="Young S.K."/>
            <person name="Zeng Q."/>
            <person name="Gargeya S."/>
            <person name="Fitzgerald M."/>
            <person name="Abouelleil A."/>
            <person name="Alvarado L."/>
            <person name="Chapman S.B."/>
            <person name="Gainer-Dewar J."/>
            <person name="Goldberg J."/>
            <person name="Griggs A."/>
            <person name="Gujja S."/>
            <person name="Hansen M."/>
            <person name="Howarth C."/>
            <person name="Imamovic A."/>
            <person name="Ireland A."/>
            <person name="Larimer J."/>
            <person name="McCowan C."/>
            <person name="Murphy C."/>
            <person name="Pearson M."/>
            <person name="Poon T.W."/>
            <person name="Priest M."/>
            <person name="Roberts A."/>
            <person name="Saif S."/>
            <person name="Shea T."/>
            <person name="Sykes S."/>
            <person name="Wortman J."/>
            <person name="Nusbaum C."/>
            <person name="Birren B."/>
        </authorList>
    </citation>
    <scope>NUCLEOTIDE SEQUENCE [LARGE SCALE GENOMIC DNA]</scope>
    <source>
        <strain evidence="6">NJM9701</strain>
    </source>
</reference>
<evidence type="ECO:0000256" key="4">
    <source>
        <dbReference type="ARBA" id="ARBA00023242"/>
    </source>
</evidence>
<dbReference type="eggNOG" id="ENOG502QVU3">
    <property type="taxonomic scope" value="Eukaryota"/>
</dbReference>
<evidence type="ECO:0000256" key="3">
    <source>
        <dbReference type="ARBA" id="ARBA00022490"/>
    </source>
</evidence>
<proteinExistence type="predicted"/>
<dbReference type="RefSeq" id="XP_008868429.1">
    <property type="nucleotide sequence ID" value="XM_008870207.1"/>
</dbReference>
<dbReference type="PANTHER" id="PTHR35678:SF1">
    <property type="entry name" value="PROTEIN STPG4"/>
    <property type="match status" value="1"/>
</dbReference>
<dbReference type="VEuPathDB" id="FungiDB:H310_05475"/>
<dbReference type="EMBL" id="KI913960">
    <property type="protein sequence ID" value="ETW03045.1"/>
    <property type="molecule type" value="Genomic_DNA"/>
</dbReference>
<comment type="subcellular location">
    <subcellularLocation>
        <location evidence="2">Cytoplasm</location>
    </subcellularLocation>
    <subcellularLocation>
        <location evidence="1">Nucleus</location>
    </subcellularLocation>
</comment>
<dbReference type="GO" id="GO:0044727">
    <property type="term" value="P:epigenetic programing of male pronucleus"/>
    <property type="evidence" value="ECO:0007669"/>
    <property type="project" value="TreeGrafter"/>
</dbReference>
<protein>
    <submittedName>
        <fullName evidence="6">Uncharacterized protein</fullName>
    </submittedName>
</protein>
<keyword evidence="4" id="KW-0539">Nucleus</keyword>
<feature type="compositionally biased region" description="Polar residues" evidence="5">
    <location>
        <begin position="8"/>
        <end position="20"/>
    </location>
</feature>
<evidence type="ECO:0000256" key="2">
    <source>
        <dbReference type="ARBA" id="ARBA00004496"/>
    </source>
</evidence>
<organism evidence="6">
    <name type="scientific">Aphanomyces invadans</name>
    <dbReference type="NCBI Taxonomy" id="157072"/>
    <lineage>
        <taxon>Eukaryota</taxon>
        <taxon>Sar</taxon>
        <taxon>Stramenopiles</taxon>
        <taxon>Oomycota</taxon>
        <taxon>Saprolegniomycetes</taxon>
        <taxon>Saprolegniales</taxon>
        <taxon>Verrucalvaceae</taxon>
        <taxon>Aphanomyces</taxon>
    </lineage>
</organism>
<name>A0A024UA04_9STRA</name>
<dbReference type="GO" id="GO:0003682">
    <property type="term" value="F:chromatin binding"/>
    <property type="evidence" value="ECO:0007669"/>
    <property type="project" value="TreeGrafter"/>
</dbReference>
<evidence type="ECO:0000313" key="6">
    <source>
        <dbReference type="EMBL" id="ETW03045.1"/>
    </source>
</evidence>
<feature type="region of interest" description="Disordered" evidence="5">
    <location>
        <begin position="1"/>
        <end position="46"/>
    </location>
</feature>
<dbReference type="GO" id="GO:0042393">
    <property type="term" value="F:histone binding"/>
    <property type="evidence" value="ECO:0007669"/>
    <property type="project" value="TreeGrafter"/>
</dbReference>
<evidence type="ECO:0000256" key="5">
    <source>
        <dbReference type="SAM" id="MobiDB-lite"/>
    </source>
</evidence>
<accession>A0A024UA04</accession>
<dbReference type="GeneID" id="20082525"/>
<dbReference type="GO" id="GO:0005634">
    <property type="term" value="C:nucleus"/>
    <property type="evidence" value="ECO:0007669"/>
    <property type="project" value="UniProtKB-SubCell"/>
</dbReference>
<dbReference type="PANTHER" id="PTHR35678">
    <property type="entry name" value="PROTEIN STPG4"/>
    <property type="match status" value="1"/>
</dbReference>
<dbReference type="InterPro" id="IPR010736">
    <property type="entry name" value="SHIPPO-rpt"/>
</dbReference>
<feature type="compositionally biased region" description="Low complexity" evidence="5">
    <location>
        <begin position="304"/>
        <end position="313"/>
    </location>
</feature>
<dbReference type="AlphaFoldDB" id="A0A024UA04"/>
<feature type="region of interest" description="Disordered" evidence="5">
    <location>
        <begin position="291"/>
        <end position="354"/>
    </location>
</feature>
<gene>
    <name evidence="6" type="ORF">H310_05475</name>
</gene>
<evidence type="ECO:0000256" key="1">
    <source>
        <dbReference type="ARBA" id="ARBA00004123"/>
    </source>
</evidence>
<feature type="region of interest" description="Disordered" evidence="5">
    <location>
        <begin position="61"/>
        <end position="80"/>
    </location>
</feature>
<dbReference type="OrthoDB" id="186871at2759"/>